<dbReference type="RefSeq" id="WP_007003670.1">
    <property type="nucleotide sequence ID" value="NZ_GG770778.1"/>
</dbReference>
<organism evidence="1 2">
    <name type="scientific">Pseudoroseomonas cervicalis ATCC 49957</name>
    <dbReference type="NCBI Taxonomy" id="525371"/>
    <lineage>
        <taxon>Bacteria</taxon>
        <taxon>Pseudomonadati</taxon>
        <taxon>Pseudomonadota</taxon>
        <taxon>Alphaproteobacteria</taxon>
        <taxon>Acetobacterales</taxon>
        <taxon>Roseomonadaceae</taxon>
        <taxon>Roseomonas</taxon>
    </lineage>
</organism>
<dbReference type="Proteomes" id="UP000005324">
    <property type="component" value="Unassembled WGS sequence"/>
</dbReference>
<dbReference type="EMBL" id="ADVL01000111">
    <property type="protein sequence ID" value="EFH13144.1"/>
    <property type="molecule type" value="Genomic_DNA"/>
</dbReference>
<proteinExistence type="predicted"/>
<gene>
    <name evidence="1" type="ORF">HMPREF0731_0611</name>
</gene>
<comment type="caution">
    <text evidence="1">The sequence shown here is derived from an EMBL/GenBank/DDBJ whole genome shotgun (WGS) entry which is preliminary data.</text>
</comment>
<name>D5RHQ1_9PROT</name>
<keyword evidence="2" id="KW-1185">Reference proteome</keyword>
<dbReference type="HOGENOM" id="CLU_1869556_0_0_5"/>
<sequence>MSRRAPERGPTVRQHLLILALAALLPVWGLAGHIAGRMAEAERGHLSAEARETAQELAFAVERQALSLRAELTALAAHPALRQGDYATLHALAAALPLEHGTRLRLSAADGGLIFDTALPYPPPPGAAAVAAPPPGA</sequence>
<evidence type="ECO:0000313" key="1">
    <source>
        <dbReference type="EMBL" id="EFH13144.1"/>
    </source>
</evidence>
<reference evidence="1 2" key="1">
    <citation type="submission" date="2010-04" db="EMBL/GenBank/DDBJ databases">
        <authorList>
            <person name="Qin X."/>
            <person name="Bachman B."/>
            <person name="Battles P."/>
            <person name="Bell A."/>
            <person name="Bess C."/>
            <person name="Bickham C."/>
            <person name="Chaboub L."/>
            <person name="Chen D."/>
            <person name="Coyle M."/>
            <person name="Deiros D.R."/>
            <person name="Dinh H."/>
            <person name="Forbes L."/>
            <person name="Fowler G."/>
            <person name="Francisco L."/>
            <person name="Fu Q."/>
            <person name="Gubbala S."/>
            <person name="Hale W."/>
            <person name="Han Y."/>
            <person name="Hemphill L."/>
            <person name="Highlander S.K."/>
            <person name="Hirani K."/>
            <person name="Hogues M."/>
            <person name="Jackson L."/>
            <person name="Jakkamsetti A."/>
            <person name="Javaid M."/>
            <person name="Jiang H."/>
            <person name="Korchina V."/>
            <person name="Kovar C."/>
            <person name="Lara F."/>
            <person name="Lee S."/>
            <person name="Mata R."/>
            <person name="Mathew T."/>
            <person name="Moen C."/>
            <person name="Morales K."/>
            <person name="Munidasa M."/>
            <person name="Nazareth L."/>
            <person name="Ngo R."/>
            <person name="Nguyen L."/>
            <person name="Okwuonu G."/>
            <person name="Ongeri F."/>
            <person name="Patil S."/>
            <person name="Petrosino J."/>
            <person name="Pham C."/>
            <person name="Pham P."/>
            <person name="Pu L.-L."/>
            <person name="Puazo M."/>
            <person name="Raj R."/>
            <person name="Reid J."/>
            <person name="Rouhana J."/>
            <person name="Saada N."/>
            <person name="Shang Y."/>
            <person name="Simmons D."/>
            <person name="Thornton R."/>
            <person name="Warren J."/>
            <person name="Weissenberger G."/>
            <person name="Zhang J."/>
            <person name="Zhang L."/>
            <person name="Zhou C."/>
            <person name="Zhu D."/>
            <person name="Muzny D."/>
            <person name="Worley K."/>
            <person name="Gibbs R."/>
        </authorList>
    </citation>
    <scope>NUCLEOTIDE SEQUENCE [LARGE SCALE GENOMIC DNA]</scope>
    <source>
        <strain evidence="1 2">ATCC 49957</strain>
    </source>
</reference>
<evidence type="ECO:0000313" key="2">
    <source>
        <dbReference type="Proteomes" id="UP000005324"/>
    </source>
</evidence>
<dbReference type="AlphaFoldDB" id="D5RHQ1"/>
<feature type="non-terminal residue" evidence="1">
    <location>
        <position position="137"/>
    </location>
</feature>
<protein>
    <submittedName>
        <fullName evidence="1">Uncharacterized protein</fullName>
    </submittedName>
</protein>
<accession>D5RHQ1</accession>